<evidence type="ECO:0000313" key="2">
    <source>
        <dbReference type="EMBL" id="EFL95983.1"/>
    </source>
</evidence>
<feature type="transmembrane region" description="Helical" evidence="1">
    <location>
        <begin position="12"/>
        <end position="30"/>
    </location>
</feature>
<keyword evidence="3" id="KW-1185">Reference proteome</keyword>
<comment type="caution">
    <text evidence="2">The sequence shown here is derived from an EMBL/GenBank/DDBJ whole genome shotgun (WGS) entry which is preliminary data.</text>
</comment>
<sequence length="54" mass="6288">MNRFLFKDFCHSPLFLCACGLACITCFDFYSSKKVFKNVKSKKVTFPFTYISTN</sequence>
<dbReference type="PROSITE" id="PS51257">
    <property type="entry name" value="PROKAR_LIPOPROTEIN"/>
    <property type="match status" value="1"/>
</dbReference>
<protein>
    <recommendedName>
        <fullName evidence="4">Lipoprotein</fullName>
    </recommendedName>
</protein>
<proteinExistence type="predicted"/>
<evidence type="ECO:0008006" key="4">
    <source>
        <dbReference type="Google" id="ProtNLM"/>
    </source>
</evidence>
<keyword evidence="1" id="KW-0472">Membrane</keyword>
<evidence type="ECO:0000313" key="3">
    <source>
        <dbReference type="Proteomes" id="UP000004470"/>
    </source>
</evidence>
<dbReference type="HOGENOM" id="CLU_3046299_0_0_9"/>
<reference evidence="2" key="1">
    <citation type="submission" date="2010-07" db="EMBL/GenBank/DDBJ databases">
        <authorList>
            <person name="Muzny D."/>
            <person name="Qin X."/>
            <person name="Deng J."/>
            <person name="Jiang H."/>
            <person name="Liu Y."/>
            <person name="Qu J."/>
            <person name="Song X.-Z."/>
            <person name="Zhang L."/>
            <person name="Thornton R."/>
            <person name="Coyle M."/>
            <person name="Francisco L."/>
            <person name="Jackson L."/>
            <person name="Javaid M."/>
            <person name="Korchina V."/>
            <person name="Kovar C."/>
            <person name="Mata R."/>
            <person name="Mathew T."/>
            <person name="Ngo R."/>
            <person name="Nguyen L."/>
            <person name="Nguyen N."/>
            <person name="Okwuonu G."/>
            <person name="Ongeri F."/>
            <person name="Pham C."/>
            <person name="Simmons D."/>
            <person name="Wilczek-Boney K."/>
            <person name="Hale W."/>
            <person name="Jakkamsetti A."/>
            <person name="Pham P."/>
            <person name="Ruth R."/>
            <person name="San Lucas F."/>
            <person name="Warren J."/>
            <person name="Zhang J."/>
            <person name="Zhao Z."/>
            <person name="Zhou C."/>
            <person name="Zhu D."/>
            <person name="Lee S."/>
            <person name="Bess C."/>
            <person name="Blankenburg K."/>
            <person name="Forbes L."/>
            <person name="Fu Q."/>
            <person name="Gubbala S."/>
            <person name="Hirani K."/>
            <person name="Jayaseelan J.C."/>
            <person name="Lara F."/>
            <person name="Munidasa M."/>
            <person name="Palculict T."/>
            <person name="Patil S."/>
            <person name="Pu L.-L."/>
            <person name="Saada N."/>
            <person name="Tang L."/>
            <person name="Weissenberger G."/>
            <person name="Zhu Y."/>
            <person name="Hemphill L."/>
            <person name="Shang Y."/>
            <person name="Youmans B."/>
            <person name="Ayvaz T."/>
            <person name="Ross M."/>
            <person name="Santibanez J."/>
            <person name="Aqrawi P."/>
            <person name="Gross S."/>
            <person name="Joshi V."/>
            <person name="Fowler G."/>
            <person name="Nazareth L."/>
            <person name="Reid J."/>
            <person name="Worley K."/>
            <person name="Petrosino J."/>
            <person name="Highlander S."/>
            <person name="Gibbs R."/>
        </authorList>
    </citation>
    <scope>NUCLEOTIDE SEQUENCE [LARGE SCALE GENOMIC DNA]</scope>
    <source>
        <strain evidence="2">DSM 20284</strain>
    </source>
</reference>
<evidence type="ECO:0000256" key="1">
    <source>
        <dbReference type="SAM" id="Phobius"/>
    </source>
</evidence>
<name>E0NEH2_PEDAC</name>
<dbReference type="EMBL" id="AEEG01000002">
    <property type="protein sequence ID" value="EFL95983.1"/>
    <property type="molecule type" value="Genomic_DNA"/>
</dbReference>
<accession>E0NEH2</accession>
<organism evidence="2 3">
    <name type="scientific">Pediococcus acidilactici DSM 20284</name>
    <dbReference type="NCBI Taxonomy" id="862514"/>
    <lineage>
        <taxon>Bacteria</taxon>
        <taxon>Bacillati</taxon>
        <taxon>Bacillota</taxon>
        <taxon>Bacilli</taxon>
        <taxon>Lactobacillales</taxon>
        <taxon>Lactobacillaceae</taxon>
        <taxon>Pediococcus</taxon>
        <taxon>Pediococcus acidilactici group</taxon>
    </lineage>
</organism>
<keyword evidence="1" id="KW-0812">Transmembrane</keyword>
<keyword evidence="1" id="KW-1133">Transmembrane helix</keyword>
<gene>
    <name evidence="2" type="ORF">HMPREF0623_0034</name>
</gene>
<dbReference type="Proteomes" id="UP000004470">
    <property type="component" value="Unassembled WGS sequence"/>
</dbReference>
<dbReference type="AlphaFoldDB" id="E0NEH2"/>